<comment type="function">
    <text evidence="3">Inhibits all the catalytic activities of DNA gyrase by preventing its interaction with DNA. Acts by binding directly to the C-terminal domain of GyrB, which probably disrupts DNA binding by the gyrase.</text>
</comment>
<organism evidence="4 5">
    <name type="scientific">Alcanivorax quisquiliarum</name>
    <dbReference type="NCBI Taxonomy" id="2933565"/>
    <lineage>
        <taxon>Bacteria</taxon>
        <taxon>Pseudomonadati</taxon>
        <taxon>Pseudomonadota</taxon>
        <taxon>Gammaproteobacteria</taxon>
        <taxon>Oceanospirillales</taxon>
        <taxon>Alcanivoracaceae</taxon>
        <taxon>Alcanivorax</taxon>
    </lineage>
</organism>
<dbReference type="Gene3D" id="3.30.50.10">
    <property type="entry name" value="Erythroid Transcription Factor GATA-1, subunit A"/>
    <property type="match status" value="1"/>
</dbReference>
<feature type="binding site" evidence="3">
    <location>
        <position position="34"/>
    </location>
    <ligand>
        <name>Zn(2+)</name>
        <dbReference type="ChEBI" id="CHEBI:29105"/>
    </ligand>
</feature>
<accession>A0ABT0EB30</accession>
<dbReference type="InterPro" id="IPR005584">
    <property type="entry name" value="DNA_gyrase_inhibitor_YacG"/>
</dbReference>
<keyword evidence="2 3" id="KW-0862">Zinc</keyword>
<name>A0ABT0EB30_9GAMM</name>
<evidence type="ECO:0000256" key="1">
    <source>
        <dbReference type="ARBA" id="ARBA00022723"/>
    </source>
</evidence>
<feature type="binding site" evidence="3">
    <location>
        <position position="38"/>
    </location>
    <ligand>
        <name>Zn(2+)</name>
        <dbReference type="ChEBI" id="CHEBI:29105"/>
    </ligand>
</feature>
<dbReference type="InterPro" id="IPR013088">
    <property type="entry name" value="Znf_NHR/GATA"/>
</dbReference>
<proteinExistence type="inferred from homology"/>
<dbReference type="PANTHER" id="PTHR36150">
    <property type="entry name" value="DNA GYRASE INHIBITOR YACG"/>
    <property type="match status" value="1"/>
</dbReference>
<protein>
    <recommendedName>
        <fullName evidence="3">DNA gyrase inhibitor YacG</fullName>
    </recommendedName>
</protein>
<comment type="cofactor">
    <cofactor evidence="3">
        <name>Zn(2+)</name>
        <dbReference type="ChEBI" id="CHEBI:29105"/>
    </cofactor>
    <text evidence="3">Binds 1 zinc ion.</text>
</comment>
<comment type="similarity">
    <text evidence="3">Belongs to the DNA gyrase inhibitor YacG family.</text>
</comment>
<sequence>MTENAASKPARIIPCPQCRKPIQWRSDNPWRPFCSERCKLIDLGDWAAERHAIPAEPEDFNEEF</sequence>
<evidence type="ECO:0000313" key="4">
    <source>
        <dbReference type="EMBL" id="MCK0538829.1"/>
    </source>
</evidence>
<gene>
    <name evidence="3 4" type="primary">yacG</name>
    <name evidence="4" type="ORF">MU846_14025</name>
</gene>
<feature type="binding site" evidence="3">
    <location>
        <position position="18"/>
    </location>
    <ligand>
        <name>Zn(2+)</name>
        <dbReference type="ChEBI" id="CHEBI:29105"/>
    </ligand>
</feature>
<comment type="caution">
    <text evidence="4">The sequence shown here is derived from an EMBL/GenBank/DDBJ whole genome shotgun (WGS) entry which is preliminary data.</text>
</comment>
<evidence type="ECO:0000256" key="3">
    <source>
        <dbReference type="HAMAP-Rule" id="MF_00649"/>
    </source>
</evidence>
<dbReference type="NCBIfam" id="NF001638">
    <property type="entry name" value="PRK00418.1"/>
    <property type="match status" value="1"/>
</dbReference>
<feature type="binding site" evidence="3">
    <location>
        <position position="15"/>
    </location>
    <ligand>
        <name>Zn(2+)</name>
        <dbReference type="ChEBI" id="CHEBI:29105"/>
    </ligand>
</feature>
<evidence type="ECO:0000256" key="2">
    <source>
        <dbReference type="ARBA" id="ARBA00022833"/>
    </source>
</evidence>
<comment type="subunit">
    <text evidence="3">Interacts with GyrB.</text>
</comment>
<dbReference type="EMBL" id="JALKII010000016">
    <property type="protein sequence ID" value="MCK0538829.1"/>
    <property type="molecule type" value="Genomic_DNA"/>
</dbReference>
<reference evidence="4" key="1">
    <citation type="submission" date="2022-04" db="EMBL/GenBank/DDBJ databases">
        <title>Alcanivorax sp. CY1518 draft genome sequence.</title>
        <authorList>
            <person name="Zhao G."/>
            <person name="An M."/>
        </authorList>
    </citation>
    <scope>NUCLEOTIDE SEQUENCE</scope>
    <source>
        <strain evidence="4">CY1518</strain>
    </source>
</reference>
<dbReference type="Pfam" id="PF03884">
    <property type="entry name" value="YacG"/>
    <property type="match status" value="1"/>
</dbReference>
<keyword evidence="5" id="KW-1185">Reference proteome</keyword>
<dbReference type="PANTHER" id="PTHR36150:SF1">
    <property type="entry name" value="DNA GYRASE INHIBITOR YACG"/>
    <property type="match status" value="1"/>
</dbReference>
<keyword evidence="1 3" id="KW-0479">Metal-binding</keyword>
<evidence type="ECO:0000313" key="5">
    <source>
        <dbReference type="Proteomes" id="UP001165524"/>
    </source>
</evidence>
<dbReference type="RefSeq" id="WP_246953826.1">
    <property type="nucleotide sequence ID" value="NZ_JALKII010000016.1"/>
</dbReference>
<dbReference type="Proteomes" id="UP001165524">
    <property type="component" value="Unassembled WGS sequence"/>
</dbReference>
<dbReference type="HAMAP" id="MF_00649">
    <property type="entry name" value="DNA_gyrase_inhibitor_YacG"/>
    <property type="match status" value="1"/>
</dbReference>
<dbReference type="SUPFAM" id="SSF57716">
    <property type="entry name" value="Glucocorticoid receptor-like (DNA-binding domain)"/>
    <property type="match status" value="1"/>
</dbReference>